<dbReference type="KEGG" id="gtt:GUITHDRAFT_158393"/>
<evidence type="ECO:0000313" key="2">
    <source>
        <dbReference type="EnsemblProtists" id="EKX39556"/>
    </source>
</evidence>
<dbReference type="EMBL" id="JH993038">
    <property type="protein sequence ID" value="EKX39556.1"/>
    <property type="molecule type" value="Genomic_DNA"/>
</dbReference>
<accession>L1ITG2</accession>
<dbReference type="STRING" id="905079.L1ITG2"/>
<dbReference type="Proteomes" id="UP000011087">
    <property type="component" value="Unassembled WGS sequence"/>
</dbReference>
<evidence type="ECO:0000313" key="3">
    <source>
        <dbReference type="Proteomes" id="UP000011087"/>
    </source>
</evidence>
<proteinExistence type="predicted"/>
<reference evidence="2" key="3">
    <citation type="submission" date="2016-03" db="UniProtKB">
        <authorList>
            <consortium name="EnsemblProtists"/>
        </authorList>
    </citation>
    <scope>IDENTIFICATION</scope>
</reference>
<dbReference type="AlphaFoldDB" id="L1ITG2"/>
<dbReference type="RefSeq" id="XP_005826536.1">
    <property type="nucleotide sequence ID" value="XM_005826479.1"/>
</dbReference>
<dbReference type="Pfam" id="PF11805">
    <property type="entry name" value="DUF3326"/>
    <property type="match status" value="1"/>
</dbReference>
<dbReference type="EnsemblProtists" id="EKX39556">
    <property type="protein sequence ID" value="EKX39556"/>
    <property type="gene ID" value="GUITHDRAFT_158393"/>
</dbReference>
<dbReference type="eggNOG" id="ENOG502QUTI">
    <property type="taxonomic scope" value="Eukaryota"/>
</dbReference>
<dbReference type="InterPro" id="IPR021763">
    <property type="entry name" value="DUF3326"/>
</dbReference>
<sequence>MGSTGHGYTAVLIVPTGVGASIGGYAGDALPVAKTMASVVDTLITHPNVMNGASLYWPLSNMLYTEGYLLDNFARGKIGLLPVTTGGHRIGLLLDKEMTKEMIERHLQAADAARATLGINVCNYLVTDEEVGVTVAMTSTGASRGDLNNLGTLIRGAERLVKECKCTAIAVVCKFPEDESDQGDGVDPVGGMEAIISHAITSKVAAEEIGFTFLPCVLAYLHRAPVVVPPEDPRANRAIWARDVDAVIIPANAAGGLGTISLGLQTNALVIAVEDNKTKMQAEPEDLALDCVRVSSYLEAIGMLAAHRAGRDLRG</sequence>
<dbReference type="OrthoDB" id="1562at2759"/>
<evidence type="ECO:0008006" key="4">
    <source>
        <dbReference type="Google" id="ProtNLM"/>
    </source>
</evidence>
<dbReference type="GeneID" id="17296333"/>
<dbReference type="PANTHER" id="PTHR36891">
    <property type="entry name" value="OS01G0127400 PROTEIN"/>
    <property type="match status" value="1"/>
</dbReference>
<dbReference type="PaxDb" id="55529-EKX39556"/>
<organism evidence="1">
    <name type="scientific">Guillardia theta (strain CCMP2712)</name>
    <name type="common">Cryptophyte</name>
    <dbReference type="NCBI Taxonomy" id="905079"/>
    <lineage>
        <taxon>Eukaryota</taxon>
        <taxon>Cryptophyceae</taxon>
        <taxon>Pyrenomonadales</taxon>
        <taxon>Geminigeraceae</taxon>
        <taxon>Guillardia</taxon>
    </lineage>
</organism>
<dbReference type="OMA" id="WGTIGNP"/>
<name>L1ITG2_GUITC</name>
<dbReference type="PANTHER" id="PTHR36891:SF1">
    <property type="entry name" value="OS01G0127400 PROTEIN"/>
    <property type="match status" value="1"/>
</dbReference>
<reference evidence="1 3" key="1">
    <citation type="journal article" date="2012" name="Nature">
        <title>Algal genomes reveal evolutionary mosaicism and the fate of nucleomorphs.</title>
        <authorList>
            <consortium name="DOE Joint Genome Institute"/>
            <person name="Curtis B.A."/>
            <person name="Tanifuji G."/>
            <person name="Burki F."/>
            <person name="Gruber A."/>
            <person name="Irimia M."/>
            <person name="Maruyama S."/>
            <person name="Arias M.C."/>
            <person name="Ball S.G."/>
            <person name="Gile G.H."/>
            <person name="Hirakawa Y."/>
            <person name="Hopkins J.F."/>
            <person name="Kuo A."/>
            <person name="Rensing S.A."/>
            <person name="Schmutz J."/>
            <person name="Symeonidi A."/>
            <person name="Elias M."/>
            <person name="Eveleigh R.J."/>
            <person name="Herman E.K."/>
            <person name="Klute M.J."/>
            <person name="Nakayama T."/>
            <person name="Obornik M."/>
            <person name="Reyes-Prieto A."/>
            <person name="Armbrust E.V."/>
            <person name="Aves S.J."/>
            <person name="Beiko R.G."/>
            <person name="Coutinho P."/>
            <person name="Dacks J.B."/>
            <person name="Durnford D.G."/>
            <person name="Fast N.M."/>
            <person name="Green B.R."/>
            <person name="Grisdale C.J."/>
            <person name="Hempel F."/>
            <person name="Henrissat B."/>
            <person name="Hoppner M.P."/>
            <person name="Ishida K."/>
            <person name="Kim E."/>
            <person name="Koreny L."/>
            <person name="Kroth P.G."/>
            <person name="Liu Y."/>
            <person name="Malik S.B."/>
            <person name="Maier U.G."/>
            <person name="McRose D."/>
            <person name="Mock T."/>
            <person name="Neilson J.A."/>
            <person name="Onodera N.T."/>
            <person name="Poole A.M."/>
            <person name="Pritham E.J."/>
            <person name="Richards T.A."/>
            <person name="Rocap G."/>
            <person name="Roy S.W."/>
            <person name="Sarai C."/>
            <person name="Schaack S."/>
            <person name="Shirato S."/>
            <person name="Slamovits C.H."/>
            <person name="Spencer D.F."/>
            <person name="Suzuki S."/>
            <person name="Worden A.Z."/>
            <person name="Zauner S."/>
            <person name="Barry K."/>
            <person name="Bell C."/>
            <person name="Bharti A.K."/>
            <person name="Crow J.A."/>
            <person name="Grimwood J."/>
            <person name="Kramer R."/>
            <person name="Lindquist E."/>
            <person name="Lucas S."/>
            <person name="Salamov A."/>
            <person name="McFadden G.I."/>
            <person name="Lane C.E."/>
            <person name="Keeling P.J."/>
            <person name="Gray M.W."/>
            <person name="Grigoriev I.V."/>
            <person name="Archibald J.M."/>
        </authorList>
    </citation>
    <scope>NUCLEOTIDE SEQUENCE</scope>
    <source>
        <strain evidence="1 3">CCMP2712</strain>
    </source>
</reference>
<reference evidence="3" key="2">
    <citation type="submission" date="2012-11" db="EMBL/GenBank/DDBJ databases">
        <authorList>
            <person name="Kuo A."/>
            <person name="Curtis B.A."/>
            <person name="Tanifuji G."/>
            <person name="Burki F."/>
            <person name="Gruber A."/>
            <person name="Irimia M."/>
            <person name="Maruyama S."/>
            <person name="Arias M.C."/>
            <person name="Ball S.G."/>
            <person name="Gile G.H."/>
            <person name="Hirakawa Y."/>
            <person name="Hopkins J.F."/>
            <person name="Rensing S.A."/>
            <person name="Schmutz J."/>
            <person name="Symeonidi A."/>
            <person name="Elias M."/>
            <person name="Eveleigh R.J."/>
            <person name="Herman E.K."/>
            <person name="Klute M.J."/>
            <person name="Nakayama T."/>
            <person name="Obornik M."/>
            <person name="Reyes-Prieto A."/>
            <person name="Armbrust E.V."/>
            <person name="Aves S.J."/>
            <person name="Beiko R.G."/>
            <person name="Coutinho P."/>
            <person name="Dacks J.B."/>
            <person name="Durnford D.G."/>
            <person name="Fast N.M."/>
            <person name="Green B.R."/>
            <person name="Grisdale C."/>
            <person name="Hempe F."/>
            <person name="Henrissat B."/>
            <person name="Hoppner M.P."/>
            <person name="Ishida K.-I."/>
            <person name="Kim E."/>
            <person name="Koreny L."/>
            <person name="Kroth P.G."/>
            <person name="Liu Y."/>
            <person name="Malik S.-B."/>
            <person name="Maier U.G."/>
            <person name="McRose D."/>
            <person name="Mock T."/>
            <person name="Neilson J.A."/>
            <person name="Onodera N.T."/>
            <person name="Poole A.M."/>
            <person name="Pritham E.J."/>
            <person name="Richards T.A."/>
            <person name="Rocap G."/>
            <person name="Roy S.W."/>
            <person name="Sarai C."/>
            <person name="Schaack S."/>
            <person name="Shirato S."/>
            <person name="Slamovits C.H."/>
            <person name="Spencer D.F."/>
            <person name="Suzuki S."/>
            <person name="Worden A.Z."/>
            <person name="Zauner S."/>
            <person name="Barry K."/>
            <person name="Bell C."/>
            <person name="Bharti A.K."/>
            <person name="Crow J.A."/>
            <person name="Grimwood J."/>
            <person name="Kramer R."/>
            <person name="Lindquist E."/>
            <person name="Lucas S."/>
            <person name="Salamov A."/>
            <person name="McFadden G.I."/>
            <person name="Lane C.E."/>
            <person name="Keeling P.J."/>
            <person name="Gray M.W."/>
            <person name="Grigoriev I.V."/>
            <person name="Archibald J.M."/>
        </authorList>
    </citation>
    <scope>NUCLEOTIDE SEQUENCE</scope>
    <source>
        <strain evidence="3">CCMP2712</strain>
    </source>
</reference>
<dbReference type="HOGENOM" id="CLU_035655_0_0_1"/>
<keyword evidence="3" id="KW-1185">Reference proteome</keyword>
<evidence type="ECO:0000313" key="1">
    <source>
        <dbReference type="EMBL" id="EKX39556.1"/>
    </source>
</evidence>
<protein>
    <recommendedName>
        <fullName evidence="4">DUF3326 domain-containing protein</fullName>
    </recommendedName>
</protein>
<gene>
    <name evidence="1" type="ORF">GUITHDRAFT_158393</name>
</gene>